<dbReference type="GO" id="GO:0051537">
    <property type="term" value="F:2 iron, 2 sulfur cluster binding"/>
    <property type="evidence" value="ECO:0007669"/>
    <property type="project" value="UniProtKB-KW"/>
</dbReference>
<accession>A0A310SFH8</accession>
<reference evidence="20 21" key="1">
    <citation type="submission" date="2015-07" db="EMBL/GenBank/DDBJ databases">
        <title>The genome of Eufriesea mexicana.</title>
        <authorList>
            <person name="Pan H."/>
            <person name="Kapheim K."/>
        </authorList>
    </citation>
    <scope>NUCLEOTIDE SEQUENCE [LARGE SCALE GENOMIC DNA]</scope>
    <source>
        <strain evidence="20">0111107269</strain>
        <tissue evidence="20">Whole body</tissue>
    </source>
</reference>
<feature type="domain" description="CN hydrolase" evidence="18">
    <location>
        <begin position="157"/>
        <end position="432"/>
    </location>
</feature>
<dbReference type="PROSITE" id="PS50263">
    <property type="entry name" value="CN_HYDROLASE"/>
    <property type="match status" value="1"/>
</dbReference>
<dbReference type="InterPro" id="IPR005805">
    <property type="entry name" value="Rieske_Fe-S_prot_C"/>
</dbReference>
<keyword evidence="10" id="KW-0411">Iron-sulfur</keyword>
<evidence type="ECO:0000256" key="9">
    <source>
        <dbReference type="ARBA" id="ARBA00023004"/>
    </source>
</evidence>
<keyword evidence="15" id="KW-0010">Activator</keyword>
<feature type="chain" id="PRO_5016329049" description="Mediator of RNA polymerase II transcription subunit 11" evidence="17">
    <location>
        <begin position="19"/>
        <end position="763"/>
    </location>
</feature>
<dbReference type="GO" id="GO:0003712">
    <property type="term" value="F:transcription coregulator activity"/>
    <property type="evidence" value="ECO:0007669"/>
    <property type="project" value="InterPro"/>
</dbReference>
<dbReference type="GO" id="GO:0016811">
    <property type="term" value="F:hydrolase activity, acting on carbon-nitrogen (but not peptide) bonds, in linear amides"/>
    <property type="evidence" value="ECO:0007669"/>
    <property type="project" value="InterPro"/>
</dbReference>
<proteinExistence type="inferred from homology"/>
<dbReference type="CDD" id="cd07567">
    <property type="entry name" value="biotinidase_like"/>
    <property type="match status" value="1"/>
</dbReference>
<feature type="signal peptide" evidence="17">
    <location>
        <begin position="1"/>
        <end position="18"/>
    </location>
</feature>
<dbReference type="PRINTS" id="PR00162">
    <property type="entry name" value="RIESKE"/>
</dbReference>
<dbReference type="InterPro" id="IPR036922">
    <property type="entry name" value="Rieske_2Fe-2S_sf"/>
</dbReference>
<dbReference type="EMBL" id="KQ776822">
    <property type="protein sequence ID" value="OAD52160.1"/>
    <property type="molecule type" value="Genomic_DNA"/>
</dbReference>
<evidence type="ECO:0000256" key="4">
    <source>
        <dbReference type="ARBA" id="ARBA00019621"/>
    </source>
</evidence>
<keyword evidence="12" id="KW-0325">Glycoprotein</keyword>
<evidence type="ECO:0000256" key="11">
    <source>
        <dbReference type="ARBA" id="ARBA00023157"/>
    </source>
</evidence>
<dbReference type="Gene3D" id="3.60.110.10">
    <property type="entry name" value="Carbon-nitrogen hydrolase"/>
    <property type="match status" value="1"/>
</dbReference>
<evidence type="ECO:0000256" key="16">
    <source>
        <dbReference type="SAM" id="MobiDB-lite"/>
    </source>
</evidence>
<evidence type="ECO:0000259" key="18">
    <source>
        <dbReference type="PROSITE" id="PS50263"/>
    </source>
</evidence>
<keyword evidence="13 15" id="KW-0539">Nucleus</keyword>
<evidence type="ECO:0000256" key="3">
    <source>
        <dbReference type="ARBA" id="ARBA00008225"/>
    </source>
</evidence>
<keyword evidence="5" id="KW-0001">2Fe-2S</keyword>
<comment type="similarity">
    <text evidence="3">Belongs to the carbon-nitrogen hydrolase superfamily. BTD/VNN family.</text>
</comment>
<evidence type="ECO:0000256" key="8">
    <source>
        <dbReference type="ARBA" id="ARBA00022801"/>
    </source>
</evidence>
<evidence type="ECO:0000259" key="19">
    <source>
        <dbReference type="PROSITE" id="PS51296"/>
    </source>
</evidence>
<keyword evidence="8" id="KW-0378">Hydrolase</keyword>
<keyword evidence="15" id="KW-0805">Transcription regulation</keyword>
<evidence type="ECO:0000256" key="7">
    <source>
        <dbReference type="ARBA" id="ARBA00022729"/>
    </source>
</evidence>
<organism evidence="20 21">
    <name type="scientific">Eufriesea mexicana</name>
    <dbReference type="NCBI Taxonomy" id="516756"/>
    <lineage>
        <taxon>Eukaryota</taxon>
        <taxon>Metazoa</taxon>
        <taxon>Ecdysozoa</taxon>
        <taxon>Arthropoda</taxon>
        <taxon>Hexapoda</taxon>
        <taxon>Insecta</taxon>
        <taxon>Pterygota</taxon>
        <taxon>Neoptera</taxon>
        <taxon>Endopterygota</taxon>
        <taxon>Hymenoptera</taxon>
        <taxon>Apocrita</taxon>
        <taxon>Aculeata</taxon>
        <taxon>Apoidea</taxon>
        <taxon>Anthophila</taxon>
        <taxon>Apidae</taxon>
        <taxon>Eufriesea</taxon>
    </lineage>
</organism>
<gene>
    <name evidence="15" type="primary">MED11</name>
    <name evidence="20" type="ORF">WN48_02762</name>
</gene>
<dbReference type="InterPro" id="IPR003010">
    <property type="entry name" value="C-N_Hydrolase"/>
</dbReference>
<dbReference type="SUPFAM" id="SSF50022">
    <property type="entry name" value="ISP domain"/>
    <property type="match status" value="1"/>
</dbReference>
<dbReference type="OrthoDB" id="5418434at2759"/>
<comment type="subunit">
    <text evidence="15">Component of the Mediator complex.</text>
</comment>
<evidence type="ECO:0000313" key="21">
    <source>
        <dbReference type="Proteomes" id="UP000250275"/>
    </source>
</evidence>
<dbReference type="InterPro" id="IPR017941">
    <property type="entry name" value="Rieske_2Fe-2S"/>
</dbReference>
<evidence type="ECO:0000256" key="6">
    <source>
        <dbReference type="ARBA" id="ARBA00022723"/>
    </source>
</evidence>
<keyword evidence="21" id="KW-1185">Reference proteome</keyword>
<protein>
    <recommendedName>
        <fullName evidence="4 15">Mediator of RNA polymerase II transcription subunit 11</fullName>
    </recommendedName>
    <alternativeName>
        <fullName evidence="14 15">Mediator complex subunit 11</fullName>
    </alternativeName>
</protein>
<evidence type="ECO:0000256" key="13">
    <source>
        <dbReference type="ARBA" id="ARBA00023242"/>
    </source>
</evidence>
<comment type="function">
    <text evidence="15">Component of the Mediator complex, a coactivator involved in the regulated transcription of nearly all RNA polymerase II-dependent genes. Mediator functions as a bridge to convey information from gene-specific regulatory proteins to the basal RNA polymerase II transcription machinery. Mediator is recruited to promoters by direct interactions with regulatory proteins and serves as a scaffold for the assembly of a functional pre-initiation complex with RNA polymerase II and the general transcription factors.</text>
</comment>
<sequence>MKPILIVINCALLLLTSASNISEQCKIQMTTIRCHCTGNEEFLLPEGYNYENVTSIQIASCTIANLHFSSLPEASQITEIIVQNISERLIFELFLTSKRMKRLKLSKIRRIPLITHDTFIKLNSIETLRIEDTRIDNFEELFTDIAMTYKQDSSNYYTAAVVEYSPIYIRNNGLLTLKKNTDVYIEYIKEASEQNADIIVFPEDGLTSIHLPASWPQLDSWTTAIPSALDEYVPCTENHINVGETLRRLSCAAKRNRIYVVVNIAEKRFCECNDECPSNRKVCNYYNTNVVFDRSGKIIARYRKTHLFDEPGFETTVTPEIVTFDTDFGVRFGTFICFDILFSVPPLNLTRMLGISNIVYNTAWFSEVPFLTAVQTQYGWSYAEDVNLLVAGYHEPLSGSIGSGIYLGRNGIANATMSRDPKHRILISQVPKIRTKETKVEQLSTKEGERNQETENDAGHHDVYGYYSKSLKGNIPDGIKLLLDNLISFTSVPLNGSMSESICHGDFCCDFEIATDISNLSSTHYRAVVYNGLRRYGQVVLAYVNVCGVIQCSNDTIQSCGSVSQSNTTFSTLSVTATFNDYPKLLVMPSILNSSLLPFQHWTHSSIIKQEKEVNIAKLRDPESDDKRTKRSEWLIVIGICTHLGCVPIPNSGMIPGGFYCPCHGSHFDASGRIRRGQAFVELSKEKSSLKQAEAQTQQFLKTLGHVESKLSEQINYLTQVSTGQPHEGSGYASQKVLQMAWHRLEHARSRVNELERIKSKPR</sequence>
<dbReference type="InterPro" id="IPR012101">
    <property type="entry name" value="Biotinidase-like_euk"/>
</dbReference>
<dbReference type="InterPro" id="IPR036526">
    <property type="entry name" value="C-N_Hydrolase_sf"/>
</dbReference>
<dbReference type="PROSITE" id="PS51296">
    <property type="entry name" value="RIESKE"/>
    <property type="match status" value="1"/>
</dbReference>
<comment type="subcellular location">
    <subcellularLocation>
        <location evidence="1 15">Nucleus</location>
    </subcellularLocation>
</comment>
<evidence type="ECO:0000256" key="17">
    <source>
        <dbReference type="SAM" id="SignalP"/>
    </source>
</evidence>
<dbReference type="GO" id="GO:0016020">
    <property type="term" value="C:membrane"/>
    <property type="evidence" value="ECO:0007669"/>
    <property type="project" value="InterPro"/>
</dbReference>
<dbReference type="SUPFAM" id="SSF56317">
    <property type="entry name" value="Carbon-nitrogen hydrolase"/>
    <property type="match status" value="1"/>
</dbReference>
<keyword evidence="7 17" id="KW-0732">Signal</keyword>
<dbReference type="PANTHER" id="PTHR10609:SF14">
    <property type="entry name" value="BIOTINIDASE"/>
    <property type="match status" value="1"/>
</dbReference>
<keyword evidence="15" id="KW-0804">Transcription</keyword>
<evidence type="ECO:0000256" key="14">
    <source>
        <dbReference type="ARBA" id="ARBA00032011"/>
    </source>
</evidence>
<dbReference type="SUPFAM" id="SSF52058">
    <property type="entry name" value="L domain-like"/>
    <property type="match status" value="1"/>
</dbReference>
<dbReference type="Pfam" id="PF19018">
    <property type="entry name" value="Vanin_C"/>
    <property type="match status" value="1"/>
</dbReference>
<keyword evidence="11" id="KW-1015">Disulfide bond</keyword>
<comment type="similarity">
    <text evidence="2 15">Belongs to the Mediator complex subunit 11 family.</text>
</comment>
<feature type="region of interest" description="Disordered" evidence="16">
    <location>
        <begin position="439"/>
        <end position="460"/>
    </location>
</feature>
<evidence type="ECO:0000313" key="20">
    <source>
        <dbReference type="EMBL" id="OAD52160.1"/>
    </source>
</evidence>
<keyword evidence="9" id="KW-0408">Iron</keyword>
<evidence type="ECO:0000256" key="5">
    <source>
        <dbReference type="ARBA" id="ARBA00022714"/>
    </source>
</evidence>
<dbReference type="AlphaFoldDB" id="A0A310SFH8"/>
<name>A0A310SFH8_9HYME</name>
<dbReference type="InterPro" id="IPR043957">
    <property type="entry name" value="Vanin_C"/>
</dbReference>
<keyword evidence="6" id="KW-0479">Metal-binding</keyword>
<evidence type="ECO:0000256" key="12">
    <source>
        <dbReference type="ARBA" id="ARBA00023180"/>
    </source>
</evidence>
<dbReference type="Proteomes" id="UP000250275">
    <property type="component" value="Unassembled WGS sequence"/>
</dbReference>
<feature type="domain" description="Rieske" evidence="19">
    <location>
        <begin position="600"/>
        <end position="679"/>
    </location>
</feature>
<dbReference type="GO" id="GO:0006357">
    <property type="term" value="P:regulation of transcription by RNA polymerase II"/>
    <property type="evidence" value="ECO:0007669"/>
    <property type="project" value="InterPro"/>
</dbReference>
<dbReference type="GO" id="GO:0016592">
    <property type="term" value="C:mediator complex"/>
    <property type="evidence" value="ECO:0007669"/>
    <property type="project" value="InterPro"/>
</dbReference>
<dbReference type="Gene3D" id="2.102.10.10">
    <property type="entry name" value="Rieske [2Fe-2S] iron-sulphur domain"/>
    <property type="match status" value="1"/>
</dbReference>
<dbReference type="PANTHER" id="PTHR10609">
    <property type="entry name" value="BIOTINIDASE-RELATED"/>
    <property type="match status" value="1"/>
</dbReference>
<evidence type="ECO:0000256" key="1">
    <source>
        <dbReference type="ARBA" id="ARBA00004123"/>
    </source>
</evidence>
<dbReference type="Pfam" id="PF00795">
    <property type="entry name" value="CN_hydrolase"/>
    <property type="match status" value="1"/>
</dbReference>
<evidence type="ECO:0000256" key="10">
    <source>
        <dbReference type="ARBA" id="ARBA00023014"/>
    </source>
</evidence>
<dbReference type="InterPro" id="IPR019404">
    <property type="entry name" value="Mediator_Med11"/>
</dbReference>
<evidence type="ECO:0000256" key="15">
    <source>
        <dbReference type="RuleBase" id="RU364147"/>
    </source>
</evidence>
<dbReference type="InterPro" id="IPR040154">
    <property type="entry name" value="Biotinidase/VNN"/>
</dbReference>
<dbReference type="GO" id="GO:0046872">
    <property type="term" value="F:metal ion binding"/>
    <property type="evidence" value="ECO:0007669"/>
    <property type="project" value="UniProtKB-KW"/>
</dbReference>
<evidence type="ECO:0000256" key="2">
    <source>
        <dbReference type="ARBA" id="ARBA00008186"/>
    </source>
</evidence>
<dbReference type="Pfam" id="PF10280">
    <property type="entry name" value="Med11"/>
    <property type="match status" value="1"/>
</dbReference>